<name>A0A2P2KU45_RHIMU</name>
<reference evidence="1" key="1">
    <citation type="submission" date="2018-02" db="EMBL/GenBank/DDBJ databases">
        <title>Rhizophora mucronata_Transcriptome.</title>
        <authorList>
            <person name="Meera S.P."/>
            <person name="Sreeshan A."/>
            <person name="Augustine A."/>
        </authorList>
    </citation>
    <scope>NUCLEOTIDE SEQUENCE</scope>
    <source>
        <tissue evidence="1">Leaf</tissue>
    </source>
</reference>
<protein>
    <submittedName>
        <fullName evidence="1">Uncharacterized protein</fullName>
    </submittedName>
</protein>
<sequence length="55" mass="6178">MVVIRKQALHMMYAHIQSVAVGVGAQAFQKVIHQISMKLQVPNLEKLEVARVNSH</sequence>
<proteinExistence type="predicted"/>
<dbReference type="EMBL" id="GGEC01028770">
    <property type="protein sequence ID" value="MBX09254.1"/>
    <property type="molecule type" value="Transcribed_RNA"/>
</dbReference>
<dbReference type="AlphaFoldDB" id="A0A2P2KU45"/>
<accession>A0A2P2KU45</accession>
<organism evidence="1">
    <name type="scientific">Rhizophora mucronata</name>
    <name type="common">Asiatic mangrove</name>
    <dbReference type="NCBI Taxonomy" id="61149"/>
    <lineage>
        <taxon>Eukaryota</taxon>
        <taxon>Viridiplantae</taxon>
        <taxon>Streptophyta</taxon>
        <taxon>Embryophyta</taxon>
        <taxon>Tracheophyta</taxon>
        <taxon>Spermatophyta</taxon>
        <taxon>Magnoliopsida</taxon>
        <taxon>eudicotyledons</taxon>
        <taxon>Gunneridae</taxon>
        <taxon>Pentapetalae</taxon>
        <taxon>rosids</taxon>
        <taxon>fabids</taxon>
        <taxon>Malpighiales</taxon>
        <taxon>Rhizophoraceae</taxon>
        <taxon>Rhizophora</taxon>
    </lineage>
</organism>
<evidence type="ECO:0000313" key="1">
    <source>
        <dbReference type="EMBL" id="MBX09254.1"/>
    </source>
</evidence>